<comment type="caution">
    <text evidence="2">The sequence shown here is derived from an EMBL/GenBank/DDBJ whole genome shotgun (WGS) entry which is preliminary data.</text>
</comment>
<dbReference type="Gene3D" id="3.40.50.880">
    <property type="match status" value="1"/>
</dbReference>
<gene>
    <name evidence="2" type="ORF">POL72_14550</name>
</gene>
<organism evidence="2 3">
    <name type="scientific">Sorangium atrum</name>
    <dbReference type="NCBI Taxonomy" id="2995308"/>
    <lineage>
        <taxon>Bacteria</taxon>
        <taxon>Pseudomonadati</taxon>
        <taxon>Myxococcota</taxon>
        <taxon>Polyangia</taxon>
        <taxon>Polyangiales</taxon>
        <taxon>Polyangiaceae</taxon>
        <taxon>Sorangium</taxon>
    </lineage>
</organism>
<keyword evidence="3" id="KW-1185">Reference proteome</keyword>
<dbReference type="InterPro" id="IPR029062">
    <property type="entry name" value="Class_I_gatase-like"/>
</dbReference>
<evidence type="ECO:0000259" key="1">
    <source>
        <dbReference type="Pfam" id="PF01965"/>
    </source>
</evidence>
<name>A0ABT5BXR8_9BACT</name>
<reference evidence="2 3" key="1">
    <citation type="submission" date="2023-01" db="EMBL/GenBank/DDBJ databases">
        <title>Minimal conservation of predation-associated metabolite biosynthetic gene clusters underscores biosynthetic potential of Myxococcota including descriptions for ten novel species: Archangium lansinium sp. nov., Myxococcus landrumus sp. nov., Nannocystis bai.</title>
        <authorList>
            <person name="Ahearne A."/>
            <person name="Stevens C."/>
            <person name="Dowd S."/>
        </authorList>
    </citation>
    <scope>NUCLEOTIDE SEQUENCE [LARGE SCALE GENOMIC DNA]</scope>
    <source>
        <strain evidence="2 3">WIWO2</strain>
    </source>
</reference>
<dbReference type="PANTHER" id="PTHR43130">
    <property type="entry name" value="ARAC-FAMILY TRANSCRIPTIONAL REGULATOR"/>
    <property type="match status" value="1"/>
</dbReference>
<dbReference type="Proteomes" id="UP001217485">
    <property type="component" value="Unassembled WGS sequence"/>
</dbReference>
<dbReference type="PANTHER" id="PTHR43130:SF2">
    <property type="entry name" value="DJ-1_PFPI DOMAIN-CONTAINING PROTEIN"/>
    <property type="match status" value="1"/>
</dbReference>
<proteinExistence type="predicted"/>
<sequence>MERPFTIVFILYPRLTQLDFTGPFEVLQRLPGARLVVASREGGSLSADSGLTFSGLARLSDITEADAICVPGGYGLTAALGDRELVAHVQRLGRAARYVTSVCTGSLLLAAAGLLDGKRAACHWAFRPLLAELGIQTEAARVVRDGNVITGGGVTAGIDFALTLVAEVAGADVARSIQLSIEYDPQPPFDAGSPETAPAEVLARVRDRVLLQVPERRAALLAARAWPA</sequence>
<feature type="domain" description="DJ-1/PfpI" evidence="1">
    <location>
        <begin position="7"/>
        <end position="166"/>
    </location>
</feature>
<dbReference type="EMBL" id="JAQNDK010000001">
    <property type="protein sequence ID" value="MDC0678962.1"/>
    <property type="molecule type" value="Genomic_DNA"/>
</dbReference>
<protein>
    <submittedName>
        <fullName evidence="2">DJ-1/PfpI family protein</fullName>
    </submittedName>
</protein>
<dbReference type="RefSeq" id="WP_272095822.1">
    <property type="nucleotide sequence ID" value="NZ_JAQNDK010000001.1"/>
</dbReference>
<evidence type="ECO:0000313" key="2">
    <source>
        <dbReference type="EMBL" id="MDC0678962.1"/>
    </source>
</evidence>
<dbReference type="InterPro" id="IPR052158">
    <property type="entry name" value="INH-QAR"/>
</dbReference>
<dbReference type="CDD" id="cd03139">
    <property type="entry name" value="GATase1_PfpI_2"/>
    <property type="match status" value="1"/>
</dbReference>
<evidence type="ECO:0000313" key="3">
    <source>
        <dbReference type="Proteomes" id="UP001217485"/>
    </source>
</evidence>
<dbReference type="SUPFAM" id="SSF52317">
    <property type="entry name" value="Class I glutamine amidotransferase-like"/>
    <property type="match status" value="1"/>
</dbReference>
<dbReference type="Pfam" id="PF01965">
    <property type="entry name" value="DJ-1_PfpI"/>
    <property type="match status" value="1"/>
</dbReference>
<dbReference type="InterPro" id="IPR002818">
    <property type="entry name" value="DJ-1/PfpI"/>
</dbReference>
<accession>A0ABT5BXR8</accession>